<dbReference type="GO" id="GO:0016020">
    <property type="term" value="C:membrane"/>
    <property type="evidence" value="ECO:0007669"/>
    <property type="project" value="UniProtKB-SubCell"/>
</dbReference>
<name>A0A543IHI0_9ACTN</name>
<organism evidence="6 7">
    <name type="scientific">Actinomadura hallensis</name>
    <dbReference type="NCBI Taxonomy" id="337895"/>
    <lineage>
        <taxon>Bacteria</taxon>
        <taxon>Bacillati</taxon>
        <taxon>Actinomycetota</taxon>
        <taxon>Actinomycetes</taxon>
        <taxon>Streptosporangiales</taxon>
        <taxon>Thermomonosporaceae</taxon>
        <taxon>Actinomadura</taxon>
    </lineage>
</organism>
<feature type="transmembrane region" description="Helical" evidence="5">
    <location>
        <begin position="47"/>
        <end position="67"/>
    </location>
</feature>
<dbReference type="Proteomes" id="UP000316706">
    <property type="component" value="Unassembled WGS sequence"/>
</dbReference>
<feature type="transmembrane region" description="Helical" evidence="5">
    <location>
        <begin position="73"/>
        <end position="92"/>
    </location>
</feature>
<dbReference type="EMBL" id="VFPO01000001">
    <property type="protein sequence ID" value="TQM70039.1"/>
    <property type="molecule type" value="Genomic_DNA"/>
</dbReference>
<keyword evidence="7" id="KW-1185">Reference proteome</keyword>
<evidence type="ECO:0000256" key="1">
    <source>
        <dbReference type="ARBA" id="ARBA00004141"/>
    </source>
</evidence>
<dbReference type="OrthoDB" id="3790625at2"/>
<keyword evidence="4 5" id="KW-0472">Membrane</keyword>
<reference evidence="6 7" key="1">
    <citation type="submission" date="2019-06" db="EMBL/GenBank/DDBJ databases">
        <title>Sequencing the genomes of 1000 actinobacteria strains.</title>
        <authorList>
            <person name="Klenk H.-P."/>
        </authorList>
    </citation>
    <scope>NUCLEOTIDE SEQUENCE [LARGE SCALE GENOMIC DNA]</scope>
    <source>
        <strain evidence="6 7">DSM 45043</strain>
    </source>
</reference>
<evidence type="ECO:0000256" key="2">
    <source>
        <dbReference type="ARBA" id="ARBA00022692"/>
    </source>
</evidence>
<feature type="transmembrane region" description="Helical" evidence="5">
    <location>
        <begin position="6"/>
        <end position="26"/>
    </location>
</feature>
<comment type="caution">
    <text evidence="6">The sequence shown here is derived from an EMBL/GenBank/DDBJ whole genome shotgun (WGS) entry which is preliminary data.</text>
</comment>
<accession>A0A543IHI0</accession>
<comment type="subcellular location">
    <subcellularLocation>
        <location evidence="1">Membrane</location>
        <topology evidence="1">Multi-pass membrane protein</topology>
    </subcellularLocation>
</comment>
<evidence type="ECO:0000256" key="3">
    <source>
        <dbReference type="ARBA" id="ARBA00022989"/>
    </source>
</evidence>
<sequence length="127" mass="13079">MNLALWIAAGLLAVIALVGGVTKTFVPKEKLAAQRGGEWTGHASAGFVRTLGVLELLAAAGLILPAALDIAPVMVPVTAVCWVLLMIGAMITHGRLGQYVLVLGNALYLSLAAFIAVGRSTVEPFTG</sequence>
<dbReference type="InterPro" id="IPR032808">
    <property type="entry name" value="DoxX"/>
</dbReference>
<dbReference type="AlphaFoldDB" id="A0A543IHI0"/>
<dbReference type="RefSeq" id="WP_141970622.1">
    <property type="nucleotide sequence ID" value="NZ_VFPO01000001.1"/>
</dbReference>
<proteinExistence type="predicted"/>
<evidence type="ECO:0000313" key="6">
    <source>
        <dbReference type="EMBL" id="TQM70039.1"/>
    </source>
</evidence>
<evidence type="ECO:0000256" key="5">
    <source>
        <dbReference type="SAM" id="Phobius"/>
    </source>
</evidence>
<evidence type="ECO:0000313" key="7">
    <source>
        <dbReference type="Proteomes" id="UP000316706"/>
    </source>
</evidence>
<protein>
    <submittedName>
        <fullName evidence="6">DoxX-like protein</fullName>
    </submittedName>
</protein>
<evidence type="ECO:0000256" key="4">
    <source>
        <dbReference type="ARBA" id="ARBA00023136"/>
    </source>
</evidence>
<dbReference type="Pfam" id="PF13564">
    <property type="entry name" value="DoxX_2"/>
    <property type="match status" value="1"/>
</dbReference>
<feature type="transmembrane region" description="Helical" evidence="5">
    <location>
        <begin position="99"/>
        <end position="117"/>
    </location>
</feature>
<keyword evidence="2 5" id="KW-0812">Transmembrane</keyword>
<gene>
    <name evidence="6" type="ORF">FHX41_3757</name>
</gene>
<keyword evidence="3 5" id="KW-1133">Transmembrane helix</keyword>